<feature type="domain" description="DUF3700" evidence="1">
    <location>
        <begin position="2"/>
        <end position="227"/>
    </location>
</feature>
<gene>
    <name evidence="2" type="ORF">CSSPTR1EN2_LOCUS23078</name>
</gene>
<dbReference type="EMBL" id="OZ019901">
    <property type="protein sequence ID" value="CAK9236678.1"/>
    <property type="molecule type" value="Genomic_DNA"/>
</dbReference>
<dbReference type="InterPro" id="IPR024286">
    <property type="entry name" value="DUF3700"/>
</dbReference>
<protein>
    <recommendedName>
        <fullName evidence="1">DUF3700 domain-containing protein</fullName>
    </recommendedName>
</protein>
<organism evidence="2 3">
    <name type="scientific">Sphagnum troendelagicum</name>
    <dbReference type="NCBI Taxonomy" id="128251"/>
    <lineage>
        <taxon>Eukaryota</taxon>
        <taxon>Viridiplantae</taxon>
        <taxon>Streptophyta</taxon>
        <taxon>Embryophyta</taxon>
        <taxon>Bryophyta</taxon>
        <taxon>Sphagnophytina</taxon>
        <taxon>Sphagnopsida</taxon>
        <taxon>Sphagnales</taxon>
        <taxon>Sphagnaceae</taxon>
        <taxon>Sphagnum</taxon>
    </lineage>
</organism>
<keyword evidence="3" id="KW-1185">Reference proteome</keyword>
<proteinExistence type="predicted"/>
<dbReference type="Gene3D" id="3.60.20.10">
    <property type="entry name" value="Glutamine Phosphoribosylpyrophosphate, subunit 1, domain 1"/>
    <property type="match status" value="1"/>
</dbReference>
<evidence type="ECO:0000313" key="2">
    <source>
        <dbReference type="EMBL" id="CAK9236678.1"/>
    </source>
</evidence>
<dbReference type="PANTHER" id="PTHR45952">
    <property type="entry name" value="ALUMINUM INDUCED PROTEIN WITH YGL AND LRDR MOTIFS"/>
    <property type="match status" value="1"/>
</dbReference>
<dbReference type="Proteomes" id="UP001497512">
    <property type="component" value="Chromosome 9"/>
</dbReference>
<dbReference type="SUPFAM" id="SSF56235">
    <property type="entry name" value="N-terminal nucleophile aminohydrolases (Ntn hydrolases)"/>
    <property type="match status" value="1"/>
</dbReference>
<reference evidence="2" key="1">
    <citation type="submission" date="2024-02" db="EMBL/GenBank/DDBJ databases">
        <authorList>
            <consortium name="ELIXIR-Norway"/>
            <consortium name="Elixir Norway"/>
        </authorList>
    </citation>
    <scope>NUCLEOTIDE SEQUENCE</scope>
</reference>
<dbReference type="InterPro" id="IPR029055">
    <property type="entry name" value="Ntn_hydrolases_N"/>
</dbReference>
<evidence type="ECO:0000313" key="3">
    <source>
        <dbReference type="Proteomes" id="UP001497512"/>
    </source>
</evidence>
<accession>A0ABP0V2N5</accession>
<dbReference type="InterPro" id="IPR044828">
    <property type="entry name" value="TSJT1-like"/>
</dbReference>
<dbReference type="Pfam" id="PF12481">
    <property type="entry name" value="DUF3700"/>
    <property type="match status" value="1"/>
</dbReference>
<dbReference type="SMART" id="SM01172">
    <property type="entry name" value="DUF3700"/>
    <property type="match status" value="1"/>
</dbReference>
<dbReference type="PANTHER" id="PTHR45952:SF4">
    <property type="entry name" value="ALUMINUM INDUCED PROTEIN WITH YGL AND LRDR MOTIFS"/>
    <property type="match status" value="1"/>
</dbReference>
<evidence type="ECO:0000259" key="1">
    <source>
        <dbReference type="SMART" id="SM01172"/>
    </source>
</evidence>
<name>A0ABP0V2N5_9BRYO</name>
<sequence>MLAVIHKSIAHAPEELSVPEASSPDCRTKGGELLAKFQVAYPDAMSVHFDGNSAMAFTHKNQALLRPRSFAVIDDVYCIYVGMLENLPLLRQRYGLTKNMDEVALIIEMYRSIRDRACYSADQVIGDLIGSFAFVLYDNKAHKLLVASDPQGKIPFCWGTCADGAIAFSDDSKLLKQGCGKSLAPFPQGCFFSSSDGLHSFEHPMSPLKPVPRVDSQGQMCGSLFKVENKGVGKIFDFAPALGRSMTFPLPRHST</sequence>